<accession>A0ABX8V2Q4</accession>
<name>A0ABX8V2Q4_9BACT</name>
<reference evidence="1 2" key="1">
    <citation type="journal article" date="2022" name="bioRxiv">
        <title>Ecology and evolution of chlamydial symbionts of arthropods.</title>
        <authorList>
            <person name="Halter T."/>
            <person name="Koestlbacher S."/>
            <person name="Collingro A."/>
            <person name="Sixt B.S."/>
            <person name="Toenshoff E.R."/>
            <person name="Hendrickx F."/>
            <person name="Kostanjsek R."/>
            <person name="Horn M."/>
        </authorList>
    </citation>
    <scope>NUCLEOTIDE SEQUENCE [LARGE SCALE GENOMIC DNA]</scope>
    <source>
        <strain evidence="1">W744xW776</strain>
    </source>
</reference>
<dbReference type="EMBL" id="CP075587">
    <property type="protein sequence ID" value="QYF49459.1"/>
    <property type="molecule type" value="Genomic_DNA"/>
</dbReference>
<protein>
    <submittedName>
        <fullName evidence="1">Uncharacterized protein</fullName>
    </submittedName>
</protein>
<organism evidence="1 2">
    <name type="scientific">Candidatus Rhabdochlamydia oedothoracis</name>
    <dbReference type="NCBI Taxonomy" id="2720720"/>
    <lineage>
        <taxon>Bacteria</taxon>
        <taxon>Pseudomonadati</taxon>
        <taxon>Chlamydiota</taxon>
        <taxon>Chlamydiia</taxon>
        <taxon>Parachlamydiales</taxon>
        <taxon>Candidatus Rhabdochlamydiaceae</taxon>
        <taxon>Candidatus Rhabdochlamydia</taxon>
    </lineage>
</organism>
<keyword evidence="2" id="KW-1185">Reference proteome</keyword>
<evidence type="ECO:0000313" key="2">
    <source>
        <dbReference type="Proteomes" id="UP000826014"/>
    </source>
</evidence>
<dbReference type="RefSeq" id="WP_215217260.1">
    <property type="nucleotide sequence ID" value="NZ_CP075587.1"/>
</dbReference>
<evidence type="ECO:0000313" key="1">
    <source>
        <dbReference type="EMBL" id="QYF49459.1"/>
    </source>
</evidence>
<proteinExistence type="predicted"/>
<gene>
    <name evidence="1" type="ORF">RHABOEDO_001804</name>
</gene>
<sequence>MRLLFSLFSLGALGYGLWWASYNKPDWKNKVEDVLNIGHFHTLEIRYTAEQIMESQQKILLKDAKHQYLEPSLKFYPYLLLEVKYSASDAKTKEGIILWDLTDGEMVINAKDWDKTHGFADCINANVDRREFKIINAIAQKGGVIHREDLRKNIHVETEVIDALIETCRRKQLIVQHGGRYRLHLENPKLKITPSTLIEERLVTQPYRQALCVSRRYSLSQIERITSSAFGEDFAIRKTASVYLPVHCIVVQNPDGSLHTSHWNALNGKPLESNGID</sequence>
<dbReference type="Proteomes" id="UP000826014">
    <property type="component" value="Chromosome"/>
</dbReference>